<dbReference type="RefSeq" id="XP_033598176.1">
    <property type="nucleotide sequence ID" value="XM_033739010.1"/>
</dbReference>
<feature type="transmembrane region" description="Helical" evidence="6">
    <location>
        <begin position="325"/>
        <end position="347"/>
    </location>
</feature>
<name>A0A6A6VZP6_9PEZI</name>
<evidence type="ECO:0000313" key="9">
    <source>
        <dbReference type="Proteomes" id="UP000799437"/>
    </source>
</evidence>
<reference evidence="8" key="1">
    <citation type="journal article" date="2020" name="Stud. Mycol.">
        <title>101 Dothideomycetes genomes: a test case for predicting lifestyles and emergence of pathogens.</title>
        <authorList>
            <person name="Haridas S."/>
            <person name="Albert R."/>
            <person name="Binder M."/>
            <person name="Bloem J."/>
            <person name="Labutti K."/>
            <person name="Salamov A."/>
            <person name="Andreopoulos B."/>
            <person name="Baker S."/>
            <person name="Barry K."/>
            <person name="Bills G."/>
            <person name="Bluhm B."/>
            <person name="Cannon C."/>
            <person name="Castanera R."/>
            <person name="Culley D."/>
            <person name="Daum C."/>
            <person name="Ezra D."/>
            <person name="Gonzalez J."/>
            <person name="Henrissat B."/>
            <person name="Kuo A."/>
            <person name="Liang C."/>
            <person name="Lipzen A."/>
            <person name="Lutzoni F."/>
            <person name="Magnuson J."/>
            <person name="Mondo S."/>
            <person name="Nolan M."/>
            <person name="Ohm R."/>
            <person name="Pangilinan J."/>
            <person name="Park H.-J."/>
            <person name="Ramirez L."/>
            <person name="Alfaro M."/>
            <person name="Sun H."/>
            <person name="Tritt A."/>
            <person name="Yoshinaga Y."/>
            <person name="Zwiers L.-H."/>
            <person name="Turgeon B."/>
            <person name="Goodwin S."/>
            <person name="Spatafora J."/>
            <person name="Crous P."/>
            <person name="Grigoriev I."/>
        </authorList>
    </citation>
    <scope>NUCLEOTIDE SEQUENCE</scope>
    <source>
        <strain evidence="8">CBS 121739</strain>
    </source>
</reference>
<feature type="transmembrane region" description="Helical" evidence="6">
    <location>
        <begin position="414"/>
        <end position="435"/>
    </location>
</feature>
<evidence type="ECO:0000313" key="8">
    <source>
        <dbReference type="EMBL" id="KAF2755725.1"/>
    </source>
</evidence>
<keyword evidence="5 6" id="KW-0472">Membrane</keyword>
<dbReference type="OrthoDB" id="10262656at2759"/>
<feature type="transmembrane region" description="Helical" evidence="6">
    <location>
        <begin position="212"/>
        <end position="234"/>
    </location>
</feature>
<evidence type="ECO:0000259" key="7">
    <source>
        <dbReference type="PROSITE" id="PS50850"/>
    </source>
</evidence>
<evidence type="ECO:0000256" key="5">
    <source>
        <dbReference type="ARBA" id="ARBA00023136"/>
    </source>
</evidence>
<dbReference type="GO" id="GO:0016020">
    <property type="term" value="C:membrane"/>
    <property type="evidence" value="ECO:0007669"/>
    <property type="project" value="UniProtKB-SubCell"/>
</dbReference>
<evidence type="ECO:0000256" key="1">
    <source>
        <dbReference type="ARBA" id="ARBA00004141"/>
    </source>
</evidence>
<dbReference type="Pfam" id="PF07690">
    <property type="entry name" value="MFS_1"/>
    <property type="match status" value="2"/>
</dbReference>
<feature type="transmembrane region" description="Helical" evidence="6">
    <location>
        <begin position="518"/>
        <end position="542"/>
    </location>
</feature>
<proteinExistence type="predicted"/>
<dbReference type="AlphaFoldDB" id="A0A6A6VZP6"/>
<dbReference type="Gene3D" id="1.20.1250.20">
    <property type="entry name" value="MFS general substrate transporter like domains"/>
    <property type="match status" value="1"/>
</dbReference>
<evidence type="ECO:0000256" key="6">
    <source>
        <dbReference type="SAM" id="Phobius"/>
    </source>
</evidence>
<feature type="transmembrane region" description="Helical" evidence="6">
    <location>
        <begin position="125"/>
        <end position="146"/>
    </location>
</feature>
<keyword evidence="4 6" id="KW-1133">Transmembrane helix</keyword>
<protein>
    <submittedName>
        <fullName evidence="8">MFS general substrate transporter</fullName>
    </submittedName>
</protein>
<sequence>MVESRNDDCIKAKEQEVTWRSLPKKGQLALLTASRLSEPLFLTSTQSYMFYMLKSFDPSLSDSQIAQQTGIIVGAFLFAQFLTSFLWGTVSDSRHVGRKYVVLLSLSSTAVTAIGVGFSRSYASVVAFRVLGGVMNGNVGVMRTMISEIIKEKRFQSRAFLLLPLTFNVGVIIGPLLGGVLSDPIGQYPSLFGPHSTFGGDQGVYWMKQWPYALPNIVCAIFLITSSTAVFLGLDETHEDLQERPDIGRRFGRWLATLLTRRSHPPDYTMLATSEDDDNNDNAIPDTPTSVQLHTTALDRALPLPPKPPRQRLPFRRLFTRRVTITLLAHAFTTMHIGTFSSLWFVFLSTPRFDPSHPHPPSLPAQSPPFHFSGGLGLPPPQIGLSLAIVGTIGIAAQFLIYPRVTARLGTVRSYQSSLLLFPLAYALVPFLAVVKSTAPAPHHASGLRVWAAIIAVLAVQVCGRTFALPAAQILINNNCPHPSRLGSMHGIGQSVSAGTRTVGPVVFGWLLGRGLEVGIVGLAFWVLSAVSVLGAWVATVVREGDGHEIWLEGEKEEEEEGVVSVAVSA</sequence>
<evidence type="ECO:0000256" key="2">
    <source>
        <dbReference type="ARBA" id="ARBA00022448"/>
    </source>
</evidence>
<organism evidence="8 9">
    <name type="scientific">Pseudovirgaria hyperparasitica</name>
    <dbReference type="NCBI Taxonomy" id="470096"/>
    <lineage>
        <taxon>Eukaryota</taxon>
        <taxon>Fungi</taxon>
        <taxon>Dikarya</taxon>
        <taxon>Ascomycota</taxon>
        <taxon>Pezizomycotina</taxon>
        <taxon>Dothideomycetes</taxon>
        <taxon>Dothideomycetes incertae sedis</taxon>
        <taxon>Acrospermales</taxon>
        <taxon>Acrospermaceae</taxon>
        <taxon>Pseudovirgaria</taxon>
    </lineage>
</organism>
<keyword evidence="2" id="KW-0813">Transport</keyword>
<dbReference type="InterPro" id="IPR036259">
    <property type="entry name" value="MFS_trans_sf"/>
</dbReference>
<comment type="subcellular location">
    <subcellularLocation>
        <location evidence="1">Membrane</location>
        <topology evidence="1">Multi-pass membrane protein</topology>
    </subcellularLocation>
</comment>
<dbReference type="InterPro" id="IPR020846">
    <property type="entry name" value="MFS_dom"/>
</dbReference>
<dbReference type="InterPro" id="IPR011701">
    <property type="entry name" value="MFS"/>
</dbReference>
<gene>
    <name evidence="8" type="ORF">EJ05DRAFT_113376</name>
</gene>
<feature type="transmembrane region" description="Helical" evidence="6">
    <location>
        <begin position="450"/>
        <end position="471"/>
    </location>
</feature>
<evidence type="ECO:0000256" key="4">
    <source>
        <dbReference type="ARBA" id="ARBA00022989"/>
    </source>
</evidence>
<accession>A0A6A6VZP6</accession>
<dbReference type="SUPFAM" id="SSF103473">
    <property type="entry name" value="MFS general substrate transporter"/>
    <property type="match status" value="1"/>
</dbReference>
<feature type="transmembrane region" description="Helical" evidence="6">
    <location>
        <begin position="100"/>
        <end position="119"/>
    </location>
</feature>
<feature type="transmembrane region" description="Helical" evidence="6">
    <location>
        <begin position="158"/>
        <end position="181"/>
    </location>
</feature>
<dbReference type="PANTHER" id="PTHR23504">
    <property type="entry name" value="MAJOR FACILITATOR SUPERFAMILY DOMAIN-CONTAINING PROTEIN 10"/>
    <property type="match status" value="1"/>
</dbReference>
<feature type="domain" description="Major facilitator superfamily (MFS) profile" evidence="7">
    <location>
        <begin position="30"/>
        <end position="547"/>
    </location>
</feature>
<dbReference type="EMBL" id="ML996577">
    <property type="protein sequence ID" value="KAF2755725.1"/>
    <property type="molecule type" value="Genomic_DNA"/>
</dbReference>
<dbReference type="Proteomes" id="UP000799437">
    <property type="component" value="Unassembled WGS sequence"/>
</dbReference>
<dbReference type="PROSITE" id="PS50850">
    <property type="entry name" value="MFS"/>
    <property type="match status" value="1"/>
</dbReference>
<evidence type="ECO:0000256" key="3">
    <source>
        <dbReference type="ARBA" id="ARBA00022692"/>
    </source>
</evidence>
<dbReference type="GO" id="GO:0022857">
    <property type="term" value="F:transmembrane transporter activity"/>
    <property type="evidence" value="ECO:0007669"/>
    <property type="project" value="InterPro"/>
</dbReference>
<dbReference type="GeneID" id="54480064"/>
<keyword evidence="3 6" id="KW-0812">Transmembrane</keyword>
<keyword evidence="9" id="KW-1185">Reference proteome</keyword>
<feature type="transmembrane region" description="Helical" evidence="6">
    <location>
        <begin position="383"/>
        <end position="402"/>
    </location>
</feature>
<dbReference type="PANTHER" id="PTHR23504:SF6">
    <property type="entry name" value="MULTIDRUG TRANSPORTER, PUTATIVE (AFU_ORTHOLOGUE AFUA_4G08740)-RELATED"/>
    <property type="match status" value="1"/>
</dbReference>
<feature type="transmembrane region" description="Helical" evidence="6">
    <location>
        <begin position="65"/>
        <end position="88"/>
    </location>
</feature>